<keyword evidence="1 2" id="KW-0378">Hydrolase</keyword>
<dbReference type="Pfam" id="PF13242">
    <property type="entry name" value="Hydrolase_like"/>
    <property type="match status" value="1"/>
</dbReference>
<reference evidence="3 4" key="1">
    <citation type="submission" date="2024-02" db="EMBL/GenBank/DDBJ databases">
        <authorList>
            <person name="Daric V."/>
            <person name="Darras S."/>
        </authorList>
    </citation>
    <scope>NUCLEOTIDE SEQUENCE [LARGE SCALE GENOMIC DNA]</scope>
</reference>
<evidence type="ECO:0008006" key="5">
    <source>
        <dbReference type="Google" id="ProtNLM"/>
    </source>
</evidence>
<protein>
    <recommendedName>
        <fullName evidence="5">Phosphoglycolate phosphatase</fullName>
    </recommendedName>
</protein>
<dbReference type="InterPro" id="IPR036412">
    <property type="entry name" value="HAD-like_sf"/>
</dbReference>
<sequence length="310" mass="34051">MKKTIQLCNTRKLFDQIFSGCENFLFDCDGVIWQGNVAIEGAQKVINGLQKLGKKVLFVTNNSTKSRSKYVQKLTNLGFHADKEQVFGTAYTGALYLKNIAKVTGRVYVVGNEAMVDELNALGVKHFGTGPDNVVVTQDHDEIRSIPLEDDVEAVLVGFDGHVSFSKLVKSATYLSNPNCLYLATNEDHRMPLVGSKHVIPGTGCIVGSVTIAAGRKPDAICGKPGKFLFQCIQDVKNLDVNRTIMIGDRMDTDILFGNQNKLKTLLVMTGVESEESLQKASESSDPDKKELVPDFFMPSIGDWASMFDD</sequence>
<evidence type="ECO:0000256" key="1">
    <source>
        <dbReference type="ARBA" id="ARBA00022801"/>
    </source>
</evidence>
<keyword evidence="4" id="KW-1185">Reference proteome</keyword>
<dbReference type="NCBIfam" id="TIGR01460">
    <property type="entry name" value="HAD-SF-IIA"/>
    <property type="match status" value="1"/>
</dbReference>
<dbReference type="Proteomes" id="UP001642483">
    <property type="component" value="Unassembled WGS sequence"/>
</dbReference>
<organism evidence="3 4">
    <name type="scientific">Clavelina lepadiformis</name>
    <name type="common">Light-bulb sea squirt</name>
    <name type="synonym">Ascidia lepadiformis</name>
    <dbReference type="NCBI Taxonomy" id="159417"/>
    <lineage>
        <taxon>Eukaryota</taxon>
        <taxon>Metazoa</taxon>
        <taxon>Chordata</taxon>
        <taxon>Tunicata</taxon>
        <taxon>Ascidiacea</taxon>
        <taxon>Aplousobranchia</taxon>
        <taxon>Clavelinidae</taxon>
        <taxon>Clavelina</taxon>
    </lineage>
</organism>
<dbReference type="NCBIfam" id="TIGR01452">
    <property type="entry name" value="PGP_euk"/>
    <property type="match status" value="1"/>
</dbReference>
<dbReference type="Gene3D" id="3.40.50.1000">
    <property type="entry name" value="HAD superfamily/HAD-like"/>
    <property type="match status" value="2"/>
</dbReference>
<comment type="similarity">
    <text evidence="2">Belongs to the HAD-like hydrolase superfamily.</text>
</comment>
<dbReference type="SUPFAM" id="SSF56784">
    <property type="entry name" value="HAD-like"/>
    <property type="match status" value="1"/>
</dbReference>
<dbReference type="InterPro" id="IPR006357">
    <property type="entry name" value="HAD-SF_hydro_IIA"/>
</dbReference>
<dbReference type="PIRSF" id="PIRSF000915">
    <property type="entry name" value="PGP-type_phosphatase"/>
    <property type="match status" value="1"/>
</dbReference>
<dbReference type="EMBL" id="CAWYQH010000108">
    <property type="protein sequence ID" value="CAK8689535.1"/>
    <property type="molecule type" value="Genomic_DNA"/>
</dbReference>
<accession>A0ABP0GH56</accession>
<gene>
    <name evidence="3" type="ORF">CVLEPA_LOCUS21522</name>
</gene>
<evidence type="ECO:0000313" key="3">
    <source>
        <dbReference type="EMBL" id="CAK8689535.1"/>
    </source>
</evidence>
<dbReference type="InterPro" id="IPR023214">
    <property type="entry name" value="HAD_sf"/>
</dbReference>
<evidence type="ECO:0000256" key="2">
    <source>
        <dbReference type="PIRNR" id="PIRNR000915"/>
    </source>
</evidence>
<dbReference type="InterPro" id="IPR006349">
    <property type="entry name" value="PGP_euk"/>
</dbReference>
<evidence type="ECO:0000313" key="4">
    <source>
        <dbReference type="Proteomes" id="UP001642483"/>
    </source>
</evidence>
<dbReference type="PANTHER" id="PTHR19288:SF93">
    <property type="entry name" value="FI11325P-RELATED"/>
    <property type="match status" value="1"/>
</dbReference>
<comment type="caution">
    <text evidence="3">The sequence shown here is derived from an EMBL/GenBank/DDBJ whole genome shotgun (WGS) entry which is preliminary data.</text>
</comment>
<proteinExistence type="inferred from homology"/>
<name>A0ABP0GH56_CLALP</name>
<dbReference type="Pfam" id="PF13344">
    <property type="entry name" value="Hydrolase_6"/>
    <property type="match status" value="1"/>
</dbReference>
<dbReference type="PANTHER" id="PTHR19288">
    <property type="entry name" value="4-NITROPHENYLPHOSPHATASE-RELATED"/>
    <property type="match status" value="1"/>
</dbReference>